<evidence type="ECO:0000313" key="3">
    <source>
        <dbReference type="Proteomes" id="UP001348265"/>
    </source>
</evidence>
<feature type="region of interest" description="Disordered" evidence="1">
    <location>
        <begin position="1"/>
        <end position="34"/>
    </location>
</feature>
<protein>
    <submittedName>
        <fullName evidence="2">TniQ family protein</fullName>
    </submittedName>
</protein>
<feature type="compositionally biased region" description="Basic and acidic residues" evidence="1">
    <location>
        <begin position="380"/>
        <end position="391"/>
    </location>
</feature>
<evidence type="ECO:0000256" key="1">
    <source>
        <dbReference type="SAM" id="MobiDB-lite"/>
    </source>
</evidence>
<evidence type="ECO:0000313" key="2">
    <source>
        <dbReference type="EMBL" id="MEF3115206.1"/>
    </source>
</evidence>
<comment type="caution">
    <text evidence="2">The sequence shown here is derived from an EMBL/GenBank/DDBJ whole genome shotgun (WGS) entry which is preliminary data.</text>
</comment>
<sequence length="400" mass="44965">MRIPEGRTQSTTSQNDGDHLRPLPACLRPRSGESTDSYVRRLARANHLKPSYLRGFLVGPPDWGQGKRPRADRLAAVTGRRLEDLERALPDLAHQKADKPVAPRRRFTRNEEKPALFAAIRRDAESGQWTIQALADRHHVSRRLIRQALDSPVPPPRKQRPVVDGPAKARVRPAIDAILAEYVAMHDGQLPTVRLVWEKLLDEHDMDVSYGTVHRFIATHPLKNPDSPPRPPKRTAGQHLGIPTQPFHSSFVQQHRALLNAVQRKPAEHGLDGTYASITAFVLGLDAGTSWHLLTGFHEWLVVRLGSGHDLPWPILVRHLAPGGWVQSPTPESDTLAVTALHQLLNEYLDQREHPDCLAKIFRSHQAWLATQSWYRDESPDADHINRDGHSRTAAADQIT</sequence>
<dbReference type="RefSeq" id="WP_331787442.1">
    <property type="nucleotide sequence ID" value="NZ_JAVFKM010000009.1"/>
</dbReference>
<accession>A0ABU7WVA4</accession>
<dbReference type="Proteomes" id="UP001348265">
    <property type="component" value="Unassembled WGS sequence"/>
</dbReference>
<keyword evidence="3" id="KW-1185">Reference proteome</keyword>
<reference evidence="2 3" key="1">
    <citation type="submission" date="2023-08" db="EMBL/GenBank/DDBJ databases">
        <authorList>
            <person name="Sharma P."/>
            <person name="Verma V."/>
            <person name="Mohan M.K."/>
            <person name="Dubey A.K."/>
        </authorList>
    </citation>
    <scope>NUCLEOTIDE SEQUENCE [LARGE SCALE GENOMIC DNA]</scope>
    <source>
        <strain evidence="2 3">ADP4</strain>
    </source>
</reference>
<proteinExistence type="predicted"/>
<name>A0ABU7WVA4_9ACTN</name>
<organism evidence="2 3">
    <name type="scientific">Streptomyces chrestomyceticus</name>
    <dbReference type="NCBI Taxonomy" id="68185"/>
    <lineage>
        <taxon>Bacteria</taxon>
        <taxon>Bacillati</taxon>
        <taxon>Actinomycetota</taxon>
        <taxon>Actinomycetes</taxon>
        <taxon>Kitasatosporales</taxon>
        <taxon>Streptomycetaceae</taxon>
        <taxon>Streptomyces</taxon>
    </lineage>
</organism>
<feature type="region of interest" description="Disordered" evidence="1">
    <location>
        <begin position="380"/>
        <end position="400"/>
    </location>
</feature>
<gene>
    <name evidence="2" type="ORF">RB636_18710</name>
</gene>
<dbReference type="EMBL" id="JAVFKM010000009">
    <property type="protein sequence ID" value="MEF3115206.1"/>
    <property type="molecule type" value="Genomic_DNA"/>
</dbReference>